<evidence type="ECO:0000313" key="1">
    <source>
        <dbReference type="EMBL" id="KAK1125161.1"/>
    </source>
</evidence>
<name>A0AA40FUD4_9HYME</name>
<dbReference type="Proteomes" id="UP001177670">
    <property type="component" value="Unassembled WGS sequence"/>
</dbReference>
<proteinExistence type="predicted"/>
<reference evidence="1" key="1">
    <citation type="submission" date="2021-10" db="EMBL/GenBank/DDBJ databases">
        <title>Melipona bicolor Genome sequencing and assembly.</title>
        <authorList>
            <person name="Araujo N.S."/>
            <person name="Arias M.C."/>
        </authorList>
    </citation>
    <scope>NUCLEOTIDE SEQUENCE</scope>
    <source>
        <strain evidence="1">USP_2M_L1-L4_2017</strain>
        <tissue evidence="1">Whole body</tissue>
    </source>
</reference>
<comment type="caution">
    <text evidence="1">The sequence shown here is derived from an EMBL/GenBank/DDBJ whole genome shotgun (WGS) entry which is preliminary data.</text>
</comment>
<sequence length="204" mass="22187">DKMCPVDTTREVKINGAQSQRLNTLDRAFPVQILACPSPVNSVVSNCERSPFHDHLPPYRHSSESVLFVALVTKARWTSGVVARSGVIATASISISLSLSSGRVTRLKGTRSPVVLRNSAKLAKLLPIGERILSLSRSLSRFHGFLVPVHFSGNTLPSIRCLAISSHSTSDVPPCRFSPSRRANENRWEQMGTDGGPWEMGSLG</sequence>
<keyword evidence="2" id="KW-1185">Reference proteome</keyword>
<evidence type="ECO:0000313" key="2">
    <source>
        <dbReference type="Proteomes" id="UP001177670"/>
    </source>
</evidence>
<accession>A0AA40FUD4</accession>
<feature type="non-terminal residue" evidence="1">
    <location>
        <position position="1"/>
    </location>
</feature>
<dbReference type="AlphaFoldDB" id="A0AA40FUD4"/>
<gene>
    <name evidence="1" type="ORF">K0M31_006501</name>
</gene>
<dbReference type="EMBL" id="JAHYIQ010000017">
    <property type="protein sequence ID" value="KAK1125161.1"/>
    <property type="molecule type" value="Genomic_DNA"/>
</dbReference>
<protein>
    <submittedName>
        <fullName evidence="1">Uncharacterized protein</fullName>
    </submittedName>
</protein>
<organism evidence="1 2">
    <name type="scientific">Melipona bicolor</name>
    <dbReference type="NCBI Taxonomy" id="60889"/>
    <lineage>
        <taxon>Eukaryota</taxon>
        <taxon>Metazoa</taxon>
        <taxon>Ecdysozoa</taxon>
        <taxon>Arthropoda</taxon>
        <taxon>Hexapoda</taxon>
        <taxon>Insecta</taxon>
        <taxon>Pterygota</taxon>
        <taxon>Neoptera</taxon>
        <taxon>Endopterygota</taxon>
        <taxon>Hymenoptera</taxon>
        <taxon>Apocrita</taxon>
        <taxon>Aculeata</taxon>
        <taxon>Apoidea</taxon>
        <taxon>Anthophila</taxon>
        <taxon>Apidae</taxon>
        <taxon>Melipona</taxon>
    </lineage>
</organism>